<keyword evidence="1" id="KW-0812">Transmembrane</keyword>
<feature type="transmembrane region" description="Helical" evidence="1">
    <location>
        <begin position="105"/>
        <end position="129"/>
    </location>
</feature>
<name>A0A1G9ETP5_9LACT</name>
<evidence type="ECO:0000313" key="2">
    <source>
        <dbReference type="EMBL" id="SDK79547.1"/>
    </source>
</evidence>
<reference evidence="3" key="1">
    <citation type="submission" date="2016-10" db="EMBL/GenBank/DDBJ databases">
        <authorList>
            <person name="Varghese N."/>
            <person name="Submissions S."/>
        </authorList>
    </citation>
    <scope>NUCLEOTIDE SEQUENCE [LARGE SCALE GENOMIC DNA]</scope>
    <source>
        <strain evidence="3">DSM 19181</strain>
    </source>
</reference>
<protein>
    <submittedName>
        <fullName evidence="2">Uncharacterized protein</fullName>
    </submittedName>
</protein>
<sequence>MKIKVTRPNRFYASLARLKLVVDGEVVGKISNGATEEITLDTEQSVLQVKYQGTRSNKLTVSPGDTVKIKFNKWVYWEPVFTGLITFLSLFIISQLRLHNVLEEFSLWLTGGIIALVISILIVIPNLLFEKYILYKE</sequence>
<dbReference type="EMBL" id="FNFK01000067">
    <property type="protein sequence ID" value="SDK79547.1"/>
    <property type="molecule type" value="Genomic_DNA"/>
</dbReference>
<dbReference type="OrthoDB" id="2389766at2"/>
<keyword evidence="3" id="KW-1185">Reference proteome</keyword>
<dbReference type="STRING" id="426701.SAMN04488098_10675"/>
<feature type="transmembrane region" description="Helical" evidence="1">
    <location>
        <begin position="74"/>
        <end position="93"/>
    </location>
</feature>
<dbReference type="RefSeq" id="WP_091268652.1">
    <property type="nucleotide sequence ID" value="NZ_FNFK01000067.1"/>
</dbReference>
<dbReference type="Proteomes" id="UP000199433">
    <property type="component" value="Unassembled WGS sequence"/>
</dbReference>
<organism evidence="2 3">
    <name type="scientific">Alkalibacterium thalassium</name>
    <dbReference type="NCBI Taxonomy" id="426701"/>
    <lineage>
        <taxon>Bacteria</taxon>
        <taxon>Bacillati</taxon>
        <taxon>Bacillota</taxon>
        <taxon>Bacilli</taxon>
        <taxon>Lactobacillales</taxon>
        <taxon>Carnobacteriaceae</taxon>
        <taxon>Alkalibacterium</taxon>
    </lineage>
</organism>
<keyword evidence="1" id="KW-1133">Transmembrane helix</keyword>
<evidence type="ECO:0000313" key="3">
    <source>
        <dbReference type="Proteomes" id="UP000199433"/>
    </source>
</evidence>
<proteinExistence type="predicted"/>
<dbReference type="AlphaFoldDB" id="A0A1G9ETP5"/>
<gene>
    <name evidence="2" type="ORF">SAMN04488098_10675</name>
</gene>
<evidence type="ECO:0000256" key="1">
    <source>
        <dbReference type="SAM" id="Phobius"/>
    </source>
</evidence>
<accession>A0A1G9ETP5</accession>
<keyword evidence="1" id="KW-0472">Membrane</keyword>